<proteinExistence type="predicted"/>
<evidence type="ECO:0000313" key="2">
    <source>
        <dbReference type="Proteomes" id="UP000001542"/>
    </source>
</evidence>
<organism evidence="1 2">
    <name type="scientific">Trichomonas vaginalis (strain ATCC PRA-98 / G3)</name>
    <dbReference type="NCBI Taxonomy" id="412133"/>
    <lineage>
        <taxon>Eukaryota</taxon>
        <taxon>Metamonada</taxon>
        <taxon>Parabasalia</taxon>
        <taxon>Trichomonadida</taxon>
        <taxon>Trichomonadidae</taxon>
        <taxon>Trichomonas</taxon>
    </lineage>
</organism>
<sequence>MQHYSFFDAPKPKINENMKPMDQRAFYNIFDRPHRPIHPILSTRKHQIKEYIQDEDCCRPASSSLSSLSFMRP</sequence>
<dbReference type="VEuPathDB" id="TrichDB:TVAGG3_0618140"/>
<keyword evidence="2" id="KW-1185">Reference proteome</keyword>
<dbReference type="AlphaFoldDB" id="A2FI72"/>
<accession>A2FI72</accession>
<reference evidence="1" key="2">
    <citation type="journal article" date="2007" name="Science">
        <title>Draft genome sequence of the sexually transmitted pathogen Trichomonas vaginalis.</title>
        <authorList>
            <person name="Carlton J.M."/>
            <person name="Hirt R.P."/>
            <person name="Silva J.C."/>
            <person name="Delcher A.L."/>
            <person name="Schatz M."/>
            <person name="Zhao Q."/>
            <person name="Wortman J.R."/>
            <person name="Bidwell S.L."/>
            <person name="Alsmark U.C.M."/>
            <person name="Besteiro S."/>
            <person name="Sicheritz-Ponten T."/>
            <person name="Noel C.J."/>
            <person name="Dacks J.B."/>
            <person name="Foster P.G."/>
            <person name="Simillion C."/>
            <person name="Van de Peer Y."/>
            <person name="Miranda-Saavedra D."/>
            <person name="Barton G.J."/>
            <person name="Westrop G.D."/>
            <person name="Mueller S."/>
            <person name="Dessi D."/>
            <person name="Fiori P.L."/>
            <person name="Ren Q."/>
            <person name="Paulsen I."/>
            <person name="Zhang H."/>
            <person name="Bastida-Corcuera F.D."/>
            <person name="Simoes-Barbosa A."/>
            <person name="Brown M.T."/>
            <person name="Hayes R.D."/>
            <person name="Mukherjee M."/>
            <person name="Okumura C.Y."/>
            <person name="Schneider R."/>
            <person name="Smith A.J."/>
            <person name="Vanacova S."/>
            <person name="Villalvazo M."/>
            <person name="Haas B.J."/>
            <person name="Pertea M."/>
            <person name="Feldblyum T.V."/>
            <person name="Utterback T.R."/>
            <person name="Shu C.L."/>
            <person name="Osoegawa K."/>
            <person name="de Jong P.J."/>
            <person name="Hrdy I."/>
            <person name="Horvathova L."/>
            <person name="Zubacova Z."/>
            <person name="Dolezal P."/>
            <person name="Malik S.B."/>
            <person name="Logsdon J.M. Jr."/>
            <person name="Henze K."/>
            <person name="Gupta A."/>
            <person name="Wang C.C."/>
            <person name="Dunne R.L."/>
            <person name="Upcroft J.A."/>
            <person name="Upcroft P."/>
            <person name="White O."/>
            <person name="Salzberg S.L."/>
            <person name="Tang P."/>
            <person name="Chiu C.-H."/>
            <person name="Lee Y.-S."/>
            <person name="Embley T.M."/>
            <person name="Coombs G.H."/>
            <person name="Mottram J.C."/>
            <person name="Tachezy J."/>
            <person name="Fraser-Liggett C.M."/>
            <person name="Johnson P.J."/>
        </authorList>
    </citation>
    <scope>NUCLEOTIDE SEQUENCE [LARGE SCALE GENOMIC DNA]</scope>
    <source>
        <strain evidence="1">G3</strain>
    </source>
</reference>
<evidence type="ECO:0000313" key="1">
    <source>
        <dbReference type="EMBL" id="EAX95390.1"/>
    </source>
</evidence>
<dbReference type="InParanoid" id="A2FI72"/>
<dbReference type="EMBL" id="DS113808">
    <property type="protein sequence ID" value="EAX95390.1"/>
    <property type="molecule type" value="Genomic_DNA"/>
</dbReference>
<protein>
    <submittedName>
        <fullName evidence="1">Uncharacterized protein</fullName>
    </submittedName>
</protein>
<dbReference type="VEuPathDB" id="TrichDB:TVAG_449240"/>
<dbReference type="RefSeq" id="XP_001308320.1">
    <property type="nucleotide sequence ID" value="XM_001308319.1"/>
</dbReference>
<dbReference type="Proteomes" id="UP000001542">
    <property type="component" value="Unassembled WGS sequence"/>
</dbReference>
<reference evidence="1" key="1">
    <citation type="submission" date="2006-10" db="EMBL/GenBank/DDBJ databases">
        <authorList>
            <person name="Amadeo P."/>
            <person name="Zhao Q."/>
            <person name="Wortman J."/>
            <person name="Fraser-Liggett C."/>
            <person name="Carlton J."/>
        </authorList>
    </citation>
    <scope>NUCLEOTIDE SEQUENCE</scope>
    <source>
        <strain evidence="1">G3</strain>
    </source>
</reference>
<dbReference type="KEGG" id="tva:4753150"/>
<gene>
    <name evidence="1" type="ORF">TVAG_449240</name>
</gene>
<name>A2FI72_TRIV3</name>